<dbReference type="EMBL" id="CP017781">
    <property type="protein sequence ID" value="AOZ69293.1"/>
    <property type="molecule type" value="Genomic_DNA"/>
</dbReference>
<organism evidence="1 2">
    <name type="scientific">Rhodobacter xanthinilyticus</name>
    <dbReference type="NCBI Taxonomy" id="1850250"/>
    <lineage>
        <taxon>Bacteria</taxon>
        <taxon>Pseudomonadati</taxon>
        <taxon>Pseudomonadota</taxon>
        <taxon>Alphaproteobacteria</taxon>
        <taxon>Rhodobacterales</taxon>
        <taxon>Rhodobacter group</taxon>
        <taxon>Rhodobacter</taxon>
    </lineage>
</organism>
<protein>
    <submittedName>
        <fullName evidence="1">Uncharacterized protein</fullName>
    </submittedName>
</protein>
<name>A0A1D9MBW0_9RHOB</name>
<evidence type="ECO:0000313" key="2">
    <source>
        <dbReference type="Proteomes" id="UP000176562"/>
    </source>
</evidence>
<dbReference type="Proteomes" id="UP000176562">
    <property type="component" value="Chromosome"/>
</dbReference>
<sequence>MTGKTEGGMRAIFGICGIFVATAAGADPAPLPFTYAMFEASVPHVDLPACPVDLAGAARFCRVALFNDAFHVFVFSEAGDQPLIGFQDYDADLMAGLFD</sequence>
<proteinExistence type="predicted"/>
<keyword evidence="2" id="KW-1185">Reference proteome</keyword>
<dbReference type="AlphaFoldDB" id="A0A1D9MBW0"/>
<gene>
    <name evidence="1" type="ORF">LPB142_08145</name>
</gene>
<evidence type="ECO:0000313" key="1">
    <source>
        <dbReference type="EMBL" id="AOZ69293.1"/>
    </source>
</evidence>
<dbReference type="STRING" id="1850250.LPB142_08145"/>
<accession>A0A1D9MBW0</accession>
<dbReference type="KEGG" id="rhp:LPB142_08145"/>
<reference evidence="1 2" key="1">
    <citation type="submission" date="2016-10" db="EMBL/GenBank/DDBJ databases">
        <title>Rhodobacter sp. LPB0142, isolated from sea water.</title>
        <authorList>
            <person name="Kim E."/>
            <person name="Yi H."/>
        </authorList>
    </citation>
    <scope>NUCLEOTIDE SEQUENCE [LARGE SCALE GENOMIC DNA]</scope>
    <source>
        <strain evidence="1 2">LPB0142</strain>
    </source>
</reference>